<dbReference type="EMBL" id="CP072756">
    <property type="protein sequence ID" value="QUC21602.1"/>
    <property type="molecule type" value="Genomic_DNA"/>
</dbReference>
<evidence type="ECO:0000313" key="2">
    <source>
        <dbReference type="EMBL" id="QUC21602.1"/>
    </source>
</evidence>
<organism evidence="2 3">
    <name type="scientific">Ustilaginoidea virens</name>
    <name type="common">Rice false smut fungus</name>
    <name type="synonym">Villosiclava virens</name>
    <dbReference type="NCBI Taxonomy" id="1159556"/>
    <lineage>
        <taxon>Eukaryota</taxon>
        <taxon>Fungi</taxon>
        <taxon>Dikarya</taxon>
        <taxon>Ascomycota</taxon>
        <taxon>Pezizomycotina</taxon>
        <taxon>Sordariomycetes</taxon>
        <taxon>Hypocreomycetidae</taxon>
        <taxon>Hypocreales</taxon>
        <taxon>Clavicipitaceae</taxon>
        <taxon>Ustilaginoidea</taxon>
    </lineage>
</organism>
<feature type="compositionally biased region" description="Polar residues" evidence="1">
    <location>
        <begin position="87"/>
        <end position="123"/>
    </location>
</feature>
<dbReference type="AlphaFoldDB" id="A0A8E5MJ14"/>
<feature type="compositionally biased region" description="Polar residues" evidence="1">
    <location>
        <begin position="58"/>
        <end position="73"/>
    </location>
</feature>
<name>A0A8E5MJ14_USTVR</name>
<proteinExistence type="predicted"/>
<dbReference type="GeneID" id="66066622"/>
<evidence type="ECO:0000256" key="1">
    <source>
        <dbReference type="SAM" id="MobiDB-lite"/>
    </source>
</evidence>
<sequence>MSKGVVAATKNERLPTDKDSSELSALSSLTSCSINAGGALSGHVFDLDKIRRSHLLASAQQRRTPSQHAQQADQVEDGAGGPRTKMDSANLTRQGSSARHSPSSGQVRLTRQLSNSRPASHTQHALEYQPGLRACFASQRENLCLDEPAGGGLRGPCIDDMTTTQFRGCRQIMRCESAFTWPTDTIEKGE</sequence>
<keyword evidence="3" id="KW-1185">Reference proteome</keyword>
<feature type="compositionally biased region" description="Basic and acidic residues" evidence="1">
    <location>
        <begin position="10"/>
        <end position="21"/>
    </location>
</feature>
<dbReference type="Proteomes" id="UP000027002">
    <property type="component" value="Chromosome 4"/>
</dbReference>
<feature type="region of interest" description="Disordered" evidence="1">
    <location>
        <begin position="1"/>
        <end position="25"/>
    </location>
</feature>
<reference evidence="2" key="1">
    <citation type="submission" date="2020-03" db="EMBL/GenBank/DDBJ databases">
        <title>A mixture of massive structural variations and highly conserved coding sequences in Ustilaginoidea virens genome.</title>
        <authorList>
            <person name="Zhang K."/>
            <person name="Zhao Z."/>
            <person name="Zhang Z."/>
            <person name="Li Y."/>
            <person name="Hsiang T."/>
            <person name="Sun W."/>
        </authorList>
    </citation>
    <scope>NUCLEOTIDE SEQUENCE</scope>
    <source>
        <strain evidence="2">UV-8b</strain>
    </source>
</reference>
<protein>
    <submittedName>
        <fullName evidence="2">Uncharacterized protein</fullName>
    </submittedName>
</protein>
<dbReference type="RefSeq" id="XP_042999275.1">
    <property type="nucleotide sequence ID" value="XM_043143342.1"/>
</dbReference>
<dbReference type="KEGG" id="uvi:66066622"/>
<accession>A0A8E5MJ14</accession>
<evidence type="ECO:0000313" key="3">
    <source>
        <dbReference type="Proteomes" id="UP000027002"/>
    </source>
</evidence>
<gene>
    <name evidence="2" type="ORF">UV8b_05845</name>
</gene>
<feature type="region of interest" description="Disordered" evidence="1">
    <location>
        <begin position="58"/>
        <end position="125"/>
    </location>
</feature>